<dbReference type="Proteomes" id="UP000215545">
    <property type="component" value="Unassembled WGS sequence"/>
</dbReference>
<dbReference type="SUPFAM" id="SSF52540">
    <property type="entry name" value="P-loop containing nucleoside triphosphate hydrolases"/>
    <property type="match status" value="2"/>
</dbReference>
<name>A0A1N6TMR6_9BACI</name>
<sequence>MNVLEARQIRMEIKDRTLLSVDQLHVKEKDRIGLVGKNGSGKTTLLHILAGALKPDQGSIQQKGTVDLLPQLKKVDAAKSGGEITQRYVNEALVKGPSLLLADEPTTHLDKEHIEWLEKSLLQWPNAFIVVSHDRAFLDAVCTTIWEIQDGCINVYKGNFSAYAAHKETERRQQKLEFEKYEKTKKQLERAIEAKQQKAERAVKKPASAGSSEARNVKPYYAKKQKKLQTTAKSLETRLEKLNKIEKQKELPPVRMNMQQQESLTNRVVIRAEQTAGKAANRVLWKAADFLVKGGEKAVILGPNGSGKTTLIEKIVHGDAGITISPAAAIGYFSQHMTIMNSAHTIIDNVKETSHQDESVIRTVLARLGFRRDDVFKKVNILSGGERVKTALAKLLVSDMNVLVLDEPTNFLDIDAVEALESLLKEYEGTVVFTSHDRRFAEQIATKVLAIQDQTLVVFEGTLLEYQERKKRTVHVAEEEKLLLIETKLADVVSRLSIEPSTELDHEFQRLLAEKKKLLERE</sequence>
<dbReference type="GO" id="GO:0016887">
    <property type="term" value="F:ATP hydrolysis activity"/>
    <property type="evidence" value="ECO:0007669"/>
    <property type="project" value="InterPro"/>
</dbReference>
<proteinExistence type="predicted"/>
<dbReference type="RefSeq" id="WP_045851640.1">
    <property type="nucleotide sequence ID" value="NZ_FTLX01000003.1"/>
</dbReference>
<feature type="domain" description="ABC transporter" evidence="4">
    <location>
        <begin position="4"/>
        <end position="182"/>
    </location>
</feature>
<dbReference type="EMBL" id="MWSK01000003">
    <property type="protein sequence ID" value="OXS78316.1"/>
    <property type="molecule type" value="Genomic_DNA"/>
</dbReference>
<dbReference type="PANTHER" id="PTHR42855">
    <property type="entry name" value="ABC TRANSPORTER ATP-BINDING SUBUNIT"/>
    <property type="match status" value="1"/>
</dbReference>
<accession>A0A1N6TMR6</accession>
<dbReference type="Pfam" id="PF00005">
    <property type="entry name" value="ABC_tran"/>
    <property type="match status" value="2"/>
</dbReference>
<dbReference type="PROSITE" id="PS50893">
    <property type="entry name" value="ABC_TRANSPORTER_2"/>
    <property type="match status" value="2"/>
</dbReference>
<dbReference type="Proteomes" id="UP000186385">
    <property type="component" value="Unassembled WGS sequence"/>
</dbReference>
<dbReference type="NCBIfam" id="NF000355">
    <property type="entry name" value="ribo_prot_ABC_F"/>
    <property type="match status" value="1"/>
</dbReference>
<dbReference type="InterPro" id="IPR027417">
    <property type="entry name" value="P-loop_NTPase"/>
</dbReference>
<dbReference type="SMART" id="SM00382">
    <property type="entry name" value="AAA"/>
    <property type="match status" value="2"/>
</dbReference>
<dbReference type="AlphaFoldDB" id="A0A1N6TMR6"/>
<dbReference type="EMBL" id="FTLX01000003">
    <property type="protein sequence ID" value="SIQ54633.1"/>
    <property type="molecule type" value="Genomic_DNA"/>
</dbReference>
<keyword evidence="1" id="KW-0547">Nucleotide-binding</keyword>
<gene>
    <name evidence="5" type="ORF">B1B05_06790</name>
    <name evidence="6" type="ORF">SAMN05443094_10328</name>
</gene>
<reference evidence="8" key="2">
    <citation type="submission" date="2017-03" db="EMBL/GenBank/DDBJ databases">
        <title>Bacillus sp. V-88(T) DSM27956, whole genome shotgun sequencing project.</title>
        <authorList>
            <person name="Dastager S.G."/>
            <person name="Neurgaonkar P.S."/>
            <person name="Dharne M.S."/>
        </authorList>
    </citation>
    <scope>NUCLEOTIDE SEQUENCE [LARGE SCALE GENOMIC DNA]</scope>
    <source>
        <strain evidence="8">DSM 25145</strain>
    </source>
</reference>
<keyword evidence="2 6" id="KW-0067">ATP-binding</keyword>
<dbReference type="GO" id="GO:0005524">
    <property type="term" value="F:ATP binding"/>
    <property type="evidence" value="ECO:0007669"/>
    <property type="project" value="UniProtKB-KW"/>
</dbReference>
<organism evidence="6 7">
    <name type="scientific">Domibacillus enclensis</name>
    <dbReference type="NCBI Taxonomy" id="1017273"/>
    <lineage>
        <taxon>Bacteria</taxon>
        <taxon>Bacillati</taxon>
        <taxon>Bacillota</taxon>
        <taxon>Bacilli</taxon>
        <taxon>Bacillales</taxon>
        <taxon>Bacillaceae</taxon>
        <taxon>Domibacillus</taxon>
    </lineage>
</organism>
<protein>
    <submittedName>
        <fullName evidence="5">ABC-F type ribosomal protection protein</fullName>
    </submittedName>
    <submittedName>
        <fullName evidence="6">Pleuromutilin/lincosamide/streptogramin A transport system ATP-binding/permease protein</fullName>
    </submittedName>
</protein>
<dbReference type="CDD" id="cd03221">
    <property type="entry name" value="ABCF_EF-3"/>
    <property type="match status" value="2"/>
</dbReference>
<dbReference type="NCBIfam" id="NF000170">
    <property type="entry name" value="ABCF_Vga_all"/>
    <property type="match status" value="1"/>
</dbReference>
<evidence type="ECO:0000313" key="5">
    <source>
        <dbReference type="EMBL" id="OXS78316.1"/>
    </source>
</evidence>
<evidence type="ECO:0000313" key="7">
    <source>
        <dbReference type="Proteomes" id="UP000186385"/>
    </source>
</evidence>
<reference evidence="6 7" key="1">
    <citation type="submission" date="2017-01" db="EMBL/GenBank/DDBJ databases">
        <authorList>
            <person name="Mah S.A."/>
            <person name="Swanson W.J."/>
            <person name="Moy G.W."/>
            <person name="Vacquier V.D."/>
        </authorList>
    </citation>
    <scope>NUCLEOTIDE SEQUENCE [LARGE SCALE GENOMIC DNA]</scope>
    <source>
        <strain evidence="6 7">NIO-1016</strain>
    </source>
</reference>
<dbReference type="InterPro" id="IPR051309">
    <property type="entry name" value="ABCF_ATPase"/>
</dbReference>
<dbReference type="OrthoDB" id="9760950at2"/>
<reference evidence="5" key="3">
    <citation type="submission" date="2017-03" db="EMBL/GenBank/DDBJ databases">
        <authorList>
            <person name="Dastager S.G."/>
            <person name="Neurgaonkar P.S."/>
            <person name="Dharne M.S."/>
        </authorList>
    </citation>
    <scope>NUCLEOTIDE SEQUENCE</scope>
    <source>
        <strain evidence="5">DSM 25145</strain>
    </source>
</reference>
<dbReference type="InterPro" id="IPR003439">
    <property type="entry name" value="ABC_transporter-like_ATP-bd"/>
</dbReference>
<evidence type="ECO:0000256" key="3">
    <source>
        <dbReference type="SAM" id="MobiDB-lite"/>
    </source>
</evidence>
<feature type="region of interest" description="Disordered" evidence="3">
    <location>
        <begin position="196"/>
        <end position="216"/>
    </location>
</feature>
<evidence type="ECO:0000313" key="8">
    <source>
        <dbReference type="Proteomes" id="UP000215545"/>
    </source>
</evidence>
<evidence type="ECO:0000256" key="1">
    <source>
        <dbReference type="ARBA" id="ARBA00022741"/>
    </source>
</evidence>
<dbReference type="STRING" id="1017273.SAMN05443094_10328"/>
<evidence type="ECO:0000256" key="2">
    <source>
        <dbReference type="ARBA" id="ARBA00022840"/>
    </source>
</evidence>
<dbReference type="InterPro" id="IPR003593">
    <property type="entry name" value="AAA+_ATPase"/>
</dbReference>
<dbReference type="PANTHER" id="PTHR42855:SF2">
    <property type="entry name" value="DRUG RESISTANCE ABC TRANSPORTER,ATP-BINDING PROTEIN"/>
    <property type="match status" value="1"/>
</dbReference>
<keyword evidence="8" id="KW-1185">Reference proteome</keyword>
<evidence type="ECO:0000259" key="4">
    <source>
        <dbReference type="PROSITE" id="PS50893"/>
    </source>
</evidence>
<feature type="domain" description="ABC transporter" evidence="4">
    <location>
        <begin position="270"/>
        <end position="485"/>
    </location>
</feature>
<dbReference type="Gene3D" id="3.40.50.300">
    <property type="entry name" value="P-loop containing nucleotide triphosphate hydrolases"/>
    <property type="match status" value="3"/>
</dbReference>
<evidence type="ECO:0000313" key="6">
    <source>
        <dbReference type="EMBL" id="SIQ54633.1"/>
    </source>
</evidence>